<evidence type="ECO:0000256" key="1">
    <source>
        <dbReference type="SAM" id="MobiDB-lite"/>
    </source>
</evidence>
<proteinExistence type="predicted"/>
<name>A0A2H6K9C4_9APIC</name>
<gene>
    <name evidence="2" type="ORF">BOVATA_010710</name>
</gene>
<evidence type="ECO:0000313" key="2">
    <source>
        <dbReference type="EMBL" id="GBE59578.1"/>
    </source>
</evidence>
<reference evidence="2 3" key="1">
    <citation type="journal article" date="2017" name="BMC Genomics">
        <title>Whole-genome assembly of Babesia ovata and comparative genomics between closely related pathogens.</title>
        <authorList>
            <person name="Yamagishi J."/>
            <person name="Asada M."/>
            <person name="Hakimi H."/>
            <person name="Tanaka T.Q."/>
            <person name="Sugimoto C."/>
            <person name="Kawazu S."/>
        </authorList>
    </citation>
    <scope>NUCLEOTIDE SEQUENCE [LARGE SCALE GENOMIC DNA]</scope>
    <source>
        <strain evidence="2 3">Miyake</strain>
    </source>
</reference>
<dbReference type="AlphaFoldDB" id="A0A2H6K9C4"/>
<dbReference type="Proteomes" id="UP000236319">
    <property type="component" value="Unassembled WGS sequence"/>
</dbReference>
<dbReference type="VEuPathDB" id="PiroplasmaDB:BOVATA_010710"/>
<dbReference type="EMBL" id="BDSA01000001">
    <property type="protein sequence ID" value="GBE59578.1"/>
    <property type="molecule type" value="Genomic_DNA"/>
</dbReference>
<protein>
    <submittedName>
        <fullName evidence="2">Merozoite surface protein, putative</fullName>
    </submittedName>
</protein>
<sequence>MPETIHEITDDTTNEATDETKDDTTDETKDDTTDDTEDHNADETTAGTTDGNTDRMAISFTIHIVFHIRISFSNCNAYSSRSVIIRTPPYARGYSPHDP</sequence>
<feature type="compositionally biased region" description="Basic and acidic residues" evidence="1">
    <location>
        <begin position="18"/>
        <end position="31"/>
    </location>
</feature>
<keyword evidence="2" id="KW-0477">Merozoite</keyword>
<keyword evidence="3" id="KW-1185">Reference proteome</keyword>
<organism evidence="2 3">
    <name type="scientific">Babesia ovata</name>
    <dbReference type="NCBI Taxonomy" id="189622"/>
    <lineage>
        <taxon>Eukaryota</taxon>
        <taxon>Sar</taxon>
        <taxon>Alveolata</taxon>
        <taxon>Apicomplexa</taxon>
        <taxon>Aconoidasida</taxon>
        <taxon>Piroplasmida</taxon>
        <taxon>Babesiidae</taxon>
        <taxon>Babesia</taxon>
    </lineage>
</organism>
<feature type="region of interest" description="Disordered" evidence="1">
    <location>
        <begin position="1"/>
        <end position="54"/>
    </location>
</feature>
<accession>A0A2H6K9C4</accession>
<comment type="caution">
    <text evidence="2">The sequence shown here is derived from an EMBL/GenBank/DDBJ whole genome shotgun (WGS) entry which is preliminary data.</text>
</comment>
<dbReference type="RefSeq" id="XP_028865821.1">
    <property type="nucleotide sequence ID" value="XM_029009988.1"/>
</dbReference>
<evidence type="ECO:0000313" key="3">
    <source>
        <dbReference type="Proteomes" id="UP000236319"/>
    </source>
</evidence>
<dbReference type="GeneID" id="39873348"/>